<dbReference type="VEuPathDB" id="FungiDB:EMCG_06863"/>
<feature type="region of interest" description="Disordered" evidence="1">
    <location>
        <begin position="63"/>
        <end position="214"/>
    </location>
</feature>
<feature type="compositionally biased region" description="Pro residues" evidence="1">
    <location>
        <begin position="136"/>
        <end position="160"/>
    </location>
</feature>
<name>A0A0G2JBH4_9EURO</name>
<keyword evidence="2" id="KW-0732">Signal</keyword>
<evidence type="ECO:0000256" key="1">
    <source>
        <dbReference type="SAM" id="MobiDB-lite"/>
    </source>
</evidence>
<dbReference type="Proteomes" id="UP000034164">
    <property type="component" value="Unassembled WGS sequence"/>
</dbReference>
<feature type="chain" id="PRO_5002545847" evidence="2">
    <location>
        <begin position="23"/>
        <end position="214"/>
    </location>
</feature>
<feature type="compositionally biased region" description="Polar residues" evidence="1">
    <location>
        <begin position="186"/>
        <end position="214"/>
    </location>
</feature>
<proteinExistence type="predicted"/>
<evidence type="ECO:0000256" key="2">
    <source>
        <dbReference type="SAM" id="SignalP"/>
    </source>
</evidence>
<accession>A0A0G2JBH4</accession>
<feature type="signal peptide" evidence="2">
    <location>
        <begin position="1"/>
        <end position="22"/>
    </location>
</feature>
<gene>
    <name evidence="3" type="ORF">EMCG_06863</name>
</gene>
<evidence type="ECO:0000313" key="3">
    <source>
        <dbReference type="EMBL" id="KKZ67486.1"/>
    </source>
</evidence>
<sequence>MAAQPDTLRIFLFAMLVAIASGIAIEWPHNRNVRSASLPRDTLSLGERAVDLECGGESCSSAVLAGSNTPPNIKEAKLDGVPFHRPSSSHPPLPPPLGGLPPEPTFHTPSPGSPPSPSSPLTRRREAKLTNLPTHPSRPTPPPTTYIVVPPHPTTPPPRAPTRTRSPTTRLANLPRTVPTVKTRLATRTRTLPITRRFANTETRPTDSSAPLDN</sequence>
<feature type="compositionally biased region" description="Low complexity" evidence="1">
    <location>
        <begin position="161"/>
        <end position="170"/>
    </location>
</feature>
<protein>
    <submittedName>
        <fullName evidence="3">Uncharacterized protein</fullName>
    </submittedName>
</protein>
<dbReference type="AlphaFoldDB" id="A0A0G2JBH4"/>
<organism evidence="3 4">
    <name type="scientific">[Emmonsia] crescens</name>
    <dbReference type="NCBI Taxonomy" id="73230"/>
    <lineage>
        <taxon>Eukaryota</taxon>
        <taxon>Fungi</taxon>
        <taxon>Dikarya</taxon>
        <taxon>Ascomycota</taxon>
        <taxon>Pezizomycotina</taxon>
        <taxon>Eurotiomycetes</taxon>
        <taxon>Eurotiomycetidae</taxon>
        <taxon>Onygenales</taxon>
        <taxon>Ajellomycetaceae</taxon>
        <taxon>Emergomyces</taxon>
    </lineage>
</organism>
<evidence type="ECO:0000313" key="4">
    <source>
        <dbReference type="Proteomes" id="UP000034164"/>
    </source>
</evidence>
<reference evidence="4" key="1">
    <citation type="journal article" date="2015" name="PLoS Genet.">
        <title>The dynamic genome and transcriptome of the human fungal pathogen Blastomyces and close relative Emmonsia.</title>
        <authorList>
            <person name="Munoz J.F."/>
            <person name="Gauthier G.M."/>
            <person name="Desjardins C.A."/>
            <person name="Gallo J.E."/>
            <person name="Holder J."/>
            <person name="Sullivan T.D."/>
            <person name="Marty A.J."/>
            <person name="Carmen J.C."/>
            <person name="Chen Z."/>
            <person name="Ding L."/>
            <person name="Gujja S."/>
            <person name="Magrini V."/>
            <person name="Misas E."/>
            <person name="Mitreva M."/>
            <person name="Priest M."/>
            <person name="Saif S."/>
            <person name="Whiston E.A."/>
            <person name="Young S."/>
            <person name="Zeng Q."/>
            <person name="Goldman W.E."/>
            <person name="Mardis E.R."/>
            <person name="Taylor J.W."/>
            <person name="McEwen J.G."/>
            <person name="Clay O.K."/>
            <person name="Klein B.S."/>
            <person name="Cuomo C.A."/>
        </authorList>
    </citation>
    <scope>NUCLEOTIDE SEQUENCE [LARGE SCALE GENOMIC DNA]</scope>
    <source>
        <strain evidence="4">UAMH 3008</strain>
    </source>
</reference>
<comment type="caution">
    <text evidence="3">The sequence shown here is derived from an EMBL/GenBank/DDBJ whole genome shotgun (WGS) entry which is preliminary data.</text>
</comment>
<feature type="compositionally biased region" description="Pro residues" evidence="1">
    <location>
        <begin position="89"/>
        <end position="104"/>
    </location>
</feature>
<dbReference type="EMBL" id="LCZI01000242">
    <property type="protein sequence ID" value="KKZ67486.1"/>
    <property type="molecule type" value="Genomic_DNA"/>
</dbReference>